<dbReference type="PIRSF" id="PIRSF006425">
    <property type="entry name" value="UCP006425_WD40"/>
    <property type="match status" value="1"/>
</dbReference>
<dbReference type="InterPro" id="IPR011047">
    <property type="entry name" value="Quinoprotein_ADH-like_sf"/>
</dbReference>
<dbReference type="RefSeq" id="WP_214400217.1">
    <property type="nucleotide sequence ID" value="NZ_LR792632.1"/>
</dbReference>
<sequence>MKWKIFLLIFVICFVAFCGCTFNKNNNVEENREFKVVPANEKTFKEFVKKSTNNNYYGVYNIFSGFKVAATNVKQNVNIEDIKFGVSLDSNIVERYSKTNVQVEGIDEADIIKTDGNYIYFTPLWSYIVKSNLNYPYSYRVTYIIKALPPESAKVINNISKGGNLYLYKDNLIIINYNKILNYNVSNPKNPVLKWDMDLNGSYVDSRVYNGKLYLIVSKNDLICPIIWNDVKINYNKYYIPIVPNSILNNFDRTYIISSIDIDSGKINNVIATSGTYDTTVYMSKNNIYFAYHLIPNENKLFLNFLKENSHKYFPENIANLIDKILEDKLFGDEAKFVEIRTILNAYFKTLPSEERLNLINKINKDYEIYLEKHWEELEKTGIMKIDINTFEVKSGSVPGRLINQFAMDEHNNYLRVATTIGNYWKFRDKTTNNIYVLDKNLNIVGKLTNLEKGERIYAVRFLGDKAFVITYKETDPLLVIDLKNPKSPKLLGELKIPGYTTYLHPIGDNKLIGIGKDDDGRIKISLFDVSNYSNPKELDKYKLPEYWSPALYNHHAFLWDEDKNIMVIPVETHAYIFKIENDRITMVKDDKHKSNVLRSLYINNYIYTFSNNEMHIIDENNWSVIKKVDFT</sequence>
<name>A0A8D6SYT4_9EURY</name>
<accession>A0A8D6SYT4</accession>
<reference evidence="1 2" key="1">
    <citation type="submission" date="2020-04" db="EMBL/GenBank/DDBJ databases">
        <authorList>
            <consortium name="Genoscope - CEA"/>
            <person name="William W."/>
        </authorList>
    </citation>
    <scope>NUCLEOTIDE SEQUENCE [LARGE SCALE GENOMIC DNA]</scope>
    <source>
        <strain evidence="1 2">SG7</strain>
    </source>
</reference>
<dbReference type="InterPro" id="IPR014441">
    <property type="entry name" value="UCP006425_b-propeller"/>
</dbReference>
<dbReference type="SUPFAM" id="SSF50998">
    <property type="entry name" value="Quinoprotein alcohol dehydrogenase-like"/>
    <property type="match status" value="1"/>
</dbReference>
<proteinExistence type="predicted"/>
<dbReference type="AlphaFoldDB" id="A0A8D6SYT4"/>
<dbReference type="EMBL" id="LR792632">
    <property type="protein sequence ID" value="CAB3287622.1"/>
    <property type="molecule type" value="Genomic_DNA"/>
</dbReference>
<dbReference type="Pfam" id="PF09826">
    <property type="entry name" value="Beta_propel"/>
    <property type="match status" value="1"/>
</dbReference>
<organism evidence="1 2">
    <name type="scientific">Methanocaldococcus lauensis</name>
    <dbReference type="NCBI Taxonomy" id="2546128"/>
    <lineage>
        <taxon>Archaea</taxon>
        <taxon>Methanobacteriati</taxon>
        <taxon>Methanobacteriota</taxon>
        <taxon>Methanomada group</taxon>
        <taxon>Methanococci</taxon>
        <taxon>Methanococcales</taxon>
        <taxon>Methanocaldococcaceae</taxon>
        <taxon>Methanocaldococcus</taxon>
    </lineage>
</organism>
<dbReference type="PROSITE" id="PS51257">
    <property type="entry name" value="PROKAR_LIPOPROTEIN"/>
    <property type="match status" value="1"/>
</dbReference>
<keyword evidence="2" id="KW-1185">Reference proteome</keyword>
<dbReference type="KEGG" id="mesg:MLAUSG7_0308"/>
<gene>
    <name evidence="1" type="ORF">MLAUSG7_0308</name>
</gene>
<dbReference type="Proteomes" id="UP000679213">
    <property type="component" value="Chromosome I"/>
</dbReference>
<dbReference type="GeneID" id="65883112"/>
<protein>
    <submittedName>
        <fullName evidence="1">Beta propeller domain protein</fullName>
    </submittedName>
</protein>
<dbReference type="InterPro" id="IPR019198">
    <property type="entry name" value="Beta_propeller_containing"/>
</dbReference>
<evidence type="ECO:0000313" key="2">
    <source>
        <dbReference type="Proteomes" id="UP000679213"/>
    </source>
</evidence>
<evidence type="ECO:0000313" key="1">
    <source>
        <dbReference type="EMBL" id="CAB3287622.1"/>
    </source>
</evidence>